<evidence type="ECO:0000313" key="3">
    <source>
        <dbReference type="Proteomes" id="UP000234323"/>
    </source>
</evidence>
<dbReference type="Proteomes" id="UP000234323">
    <property type="component" value="Unassembled WGS sequence"/>
</dbReference>
<accession>A0A2I1HQW0</accession>
<feature type="domain" description="ZSWIM1/3 RNaseH-like" evidence="1">
    <location>
        <begin position="302"/>
        <end position="405"/>
    </location>
</feature>
<dbReference type="VEuPathDB" id="FungiDB:RhiirA1_461005"/>
<dbReference type="InterPro" id="IPR048324">
    <property type="entry name" value="ZSWIM1-3_RNaseH-like"/>
</dbReference>
<evidence type="ECO:0000313" key="2">
    <source>
        <dbReference type="EMBL" id="PKY61246.1"/>
    </source>
</evidence>
<dbReference type="Pfam" id="PF21056">
    <property type="entry name" value="ZSWIM1-3_RNaseH-like"/>
    <property type="match status" value="1"/>
</dbReference>
<comment type="caution">
    <text evidence="2">The sequence shown here is derived from an EMBL/GenBank/DDBJ whole genome shotgun (WGS) entry which is preliminary data.</text>
</comment>
<proteinExistence type="predicted"/>
<dbReference type="EMBL" id="LLXI01005096">
    <property type="protein sequence ID" value="PKY61246.1"/>
    <property type="molecule type" value="Genomic_DNA"/>
</dbReference>
<reference evidence="2 3" key="1">
    <citation type="submission" date="2015-10" db="EMBL/GenBank/DDBJ databases">
        <title>Genome analyses suggest a sexual origin of heterokaryosis in a supposedly ancient asexual fungus.</title>
        <authorList>
            <person name="Ropars J."/>
            <person name="Sedzielewska K."/>
            <person name="Noel J."/>
            <person name="Charron P."/>
            <person name="Farinelli L."/>
            <person name="Marton T."/>
            <person name="Kruger M."/>
            <person name="Pelin A."/>
            <person name="Brachmann A."/>
            <person name="Corradi N."/>
        </authorList>
    </citation>
    <scope>NUCLEOTIDE SEQUENCE [LARGE SCALE GENOMIC DNA]</scope>
    <source>
        <strain evidence="2 3">A4</strain>
    </source>
</reference>
<keyword evidence="3" id="KW-1185">Reference proteome</keyword>
<dbReference type="AlphaFoldDB" id="A0A2I1HQW0"/>
<protein>
    <recommendedName>
        <fullName evidence="1">ZSWIM1/3 RNaseH-like domain-containing protein</fullName>
    </recommendedName>
</protein>
<dbReference type="PANTHER" id="PTHR33977:SF1">
    <property type="entry name" value="ZINC ION BINDING PROTEIN"/>
    <property type="match status" value="1"/>
</dbReference>
<name>A0A2I1HQW0_9GLOM</name>
<organism evidence="2 3">
    <name type="scientific">Rhizophagus irregularis</name>
    <dbReference type="NCBI Taxonomy" id="588596"/>
    <lineage>
        <taxon>Eukaryota</taxon>
        <taxon>Fungi</taxon>
        <taxon>Fungi incertae sedis</taxon>
        <taxon>Mucoromycota</taxon>
        <taxon>Glomeromycotina</taxon>
        <taxon>Glomeromycetes</taxon>
        <taxon>Glomerales</taxon>
        <taxon>Glomeraceae</taxon>
        <taxon>Rhizophagus</taxon>
    </lineage>
</organism>
<dbReference type="VEuPathDB" id="FungiDB:RhiirA1_487458"/>
<dbReference type="VEuPathDB" id="FungiDB:RhiirFUN_003707"/>
<sequence>MNLENSENVSEGVEVCLDWNSAIKCVESLLQQEILPFSLNYDQPGSSIDIDNSSFIKSDPSTWFLKSNAKLRSNSIFHQAMWICVCAGKSKSKNNNEKINTQALSQQELFSLQCDKDKDRKRNQARKGIWAKESNKMSCPRALYAVQYFNTITKKPGNVHVYFKNLHLDECKTHSFTLKTNPQIIQWVSLLVKMEHNIEEIMRFWLHPELISIEALKPSIKPKGFLDSKWHLSEKCIENVIQKFRRNSYLDANDKISTELLLKSLSCLEFKQSSFNQQCFCHKNSKEKGCYKTADCDPFICIIQTQEMRNFCKKLKWDMCCLDATGSTNQYRWLLYSIIISDEGGHGIPLAFMITSWESHEPIVKFLEVLHITNSIAFSPKVFMIDKSDTEILAINTFYKEHKVLIFLCFFHYMQAWERWCRNSANEISLDARLTVIAFVRKLKLAITIEEYNQLEQDFIKWILVNNLTKLLSYYKKEWQSCHQLWANVCKPKFATGWMVNETNNLIERFFSTLKWKFLHGKKNKRIDTLINILINQCSDFFTIRFDTQVNQQVFNEKKFNAIKSCELKAREIAENNMIDIIDPMYGYCIVKS</sequence>
<dbReference type="VEuPathDB" id="FungiDB:FUN_006443"/>
<evidence type="ECO:0000259" key="1">
    <source>
        <dbReference type="Pfam" id="PF21056"/>
    </source>
</evidence>
<dbReference type="VEuPathDB" id="FungiDB:FUN_021809"/>
<dbReference type="PANTHER" id="PTHR33977">
    <property type="entry name" value="ZINC ION BINDING PROTEIN"/>
    <property type="match status" value="1"/>
</dbReference>
<gene>
    <name evidence="2" type="ORF">RhiirA4_485949</name>
</gene>